<gene>
    <name evidence="11" type="ORF">NP493_6g07040</name>
</gene>
<reference evidence="11" key="1">
    <citation type="journal article" date="2023" name="Mol. Biol. Evol.">
        <title>Third-Generation Sequencing Reveals the Adaptive Role of the Epigenome in Three Deep-Sea Polychaetes.</title>
        <authorList>
            <person name="Perez M."/>
            <person name="Aroh O."/>
            <person name="Sun Y."/>
            <person name="Lan Y."/>
            <person name="Juniper S.K."/>
            <person name="Young C.R."/>
            <person name="Angers B."/>
            <person name="Qian P.Y."/>
        </authorList>
    </citation>
    <scope>NUCLEOTIDE SEQUENCE</scope>
    <source>
        <strain evidence="11">R07B-5</strain>
    </source>
</reference>
<dbReference type="GO" id="GO:0060964">
    <property type="term" value="P:regulation of miRNA-mediated gene silencing"/>
    <property type="evidence" value="ECO:0007669"/>
    <property type="project" value="InterPro"/>
</dbReference>
<dbReference type="GO" id="GO:0034587">
    <property type="term" value="P:piRNA processing"/>
    <property type="evidence" value="ECO:0007669"/>
    <property type="project" value="TreeGrafter"/>
</dbReference>
<feature type="region of interest" description="Disordered" evidence="9">
    <location>
        <begin position="156"/>
        <end position="469"/>
    </location>
</feature>
<keyword evidence="12" id="KW-1185">Reference proteome</keyword>
<evidence type="ECO:0000256" key="8">
    <source>
        <dbReference type="ARBA" id="ARBA00023242"/>
    </source>
</evidence>
<keyword evidence="8" id="KW-0539">Nucleus</keyword>
<feature type="compositionally biased region" description="Basic and acidic residues" evidence="9">
    <location>
        <begin position="186"/>
        <end position="197"/>
    </location>
</feature>
<evidence type="ECO:0000256" key="6">
    <source>
        <dbReference type="ARBA" id="ARBA00023125"/>
    </source>
</evidence>
<name>A0AAD9PFL6_RIDPI</name>
<comment type="subcellular location">
    <subcellularLocation>
        <location evidence="2">Cytoplasm</location>
    </subcellularLocation>
    <subcellularLocation>
        <location evidence="1">Nucleus</location>
    </subcellularLocation>
</comment>
<dbReference type="AlphaFoldDB" id="A0AAD9PFL6"/>
<evidence type="ECO:0000256" key="4">
    <source>
        <dbReference type="ARBA" id="ARBA00022490"/>
    </source>
</evidence>
<keyword evidence="6" id="KW-0238">DNA-binding</keyword>
<dbReference type="Pfam" id="PF13017">
    <property type="entry name" value="Maelstrom"/>
    <property type="match status" value="1"/>
</dbReference>
<evidence type="ECO:0000256" key="5">
    <source>
        <dbReference type="ARBA" id="ARBA00022782"/>
    </source>
</evidence>
<dbReference type="Proteomes" id="UP001209878">
    <property type="component" value="Unassembled WGS sequence"/>
</dbReference>
<dbReference type="InterPro" id="IPR024970">
    <property type="entry name" value="Maelstrom"/>
</dbReference>
<dbReference type="PANTHER" id="PTHR21358:SF4">
    <property type="entry name" value="PROTEIN MAELSTROM HOMOLOG"/>
    <property type="match status" value="1"/>
</dbReference>
<evidence type="ECO:0000256" key="1">
    <source>
        <dbReference type="ARBA" id="ARBA00004123"/>
    </source>
</evidence>
<dbReference type="InterPro" id="IPR039259">
    <property type="entry name" value="Protein_maelstrom"/>
</dbReference>
<feature type="compositionally biased region" description="Polar residues" evidence="9">
    <location>
        <begin position="299"/>
        <end position="430"/>
    </location>
</feature>
<keyword evidence="7" id="KW-0943">RNA-mediated gene silencing</keyword>
<dbReference type="GO" id="GO:0030154">
    <property type="term" value="P:cell differentiation"/>
    <property type="evidence" value="ECO:0007669"/>
    <property type="project" value="UniProtKB-KW"/>
</dbReference>
<evidence type="ECO:0000256" key="9">
    <source>
        <dbReference type="SAM" id="MobiDB-lite"/>
    </source>
</evidence>
<keyword evidence="5" id="KW-0221">Differentiation</keyword>
<dbReference type="GO" id="GO:0007140">
    <property type="term" value="P:male meiotic nuclear division"/>
    <property type="evidence" value="ECO:0007669"/>
    <property type="project" value="TreeGrafter"/>
</dbReference>
<organism evidence="11 12">
    <name type="scientific">Ridgeia piscesae</name>
    <name type="common">Tubeworm</name>
    <dbReference type="NCBI Taxonomy" id="27915"/>
    <lineage>
        <taxon>Eukaryota</taxon>
        <taxon>Metazoa</taxon>
        <taxon>Spiralia</taxon>
        <taxon>Lophotrochozoa</taxon>
        <taxon>Annelida</taxon>
        <taxon>Polychaeta</taxon>
        <taxon>Sedentaria</taxon>
        <taxon>Canalipalpata</taxon>
        <taxon>Sabellida</taxon>
        <taxon>Siboglinidae</taxon>
        <taxon>Ridgeia</taxon>
    </lineage>
</organism>
<evidence type="ECO:0000256" key="2">
    <source>
        <dbReference type="ARBA" id="ARBA00004496"/>
    </source>
</evidence>
<feature type="domain" description="Maelstrom" evidence="10">
    <location>
        <begin position="3"/>
        <end position="138"/>
    </location>
</feature>
<keyword evidence="4" id="KW-0963">Cytoplasm</keyword>
<proteinExistence type="inferred from homology"/>
<evidence type="ECO:0000256" key="3">
    <source>
        <dbReference type="ARBA" id="ARBA00007057"/>
    </source>
</evidence>
<evidence type="ECO:0000259" key="10">
    <source>
        <dbReference type="Pfam" id="PF13017"/>
    </source>
</evidence>
<dbReference type="GO" id="GO:0043186">
    <property type="term" value="C:P granule"/>
    <property type="evidence" value="ECO:0007669"/>
    <property type="project" value="TreeGrafter"/>
</dbReference>
<comment type="caution">
    <text evidence="11">The sequence shown here is derived from an EMBL/GenBank/DDBJ whole genome shotgun (WGS) entry which is preliminary data.</text>
</comment>
<dbReference type="GO" id="GO:0045892">
    <property type="term" value="P:negative regulation of DNA-templated transcription"/>
    <property type="evidence" value="ECO:0007669"/>
    <property type="project" value="TreeGrafter"/>
</dbReference>
<sequence length="494" mass="54542">MENFVNPNGEKEEYPPMFFLGNERKSVEYCMDWLHAHACLGIPNRLHRLFILENMIVELYAHKLTGDTTATPTRSAVVEMLTTSVFDYEANTRCKWHEEQQVKYCALGTVKRFAFALSDALSSIYDFELTAAHLPTRHEEAAVAYTIIPPSAIQLNTAPIGGRSRGRGSRQGRGDMGLSNGGFGGRDVRYRELREGNRGGSGASGWGSSKTTTSNAWSGEQRGEQRAPPPSPWGRPSSAQDYSGSESMSEWPSLGGGATGDRFASRASAPAPSELPTPGFPNRQPDAEEEIDNRPTLGQAVQQRQDSRPTLGQAVQQRQDSRPTLGQAVQQRQDSRPTLGQAVQQRQDSRPTLGQAVQQRQDSRPTLGQAVQQRQDSRPTLGQAVQQTQDSRPTLGQAVQQNQDSRSTLGQAVQQRQDSRPTLGQAVQQRQDSRPTLGEAIQQRHDSSPTVDEAIQQRQDSRPTLGEAVQQTTQSQVKFMSYVFSFISYISQKT</sequence>
<evidence type="ECO:0000256" key="7">
    <source>
        <dbReference type="ARBA" id="ARBA00023158"/>
    </source>
</evidence>
<comment type="similarity">
    <text evidence="3">Belongs to the maelstrom family.</text>
</comment>
<dbReference type="EMBL" id="JAODUO010000005">
    <property type="protein sequence ID" value="KAK2193912.1"/>
    <property type="molecule type" value="Genomic_DNA"/>
</dbReference>
<dbReference type="PANTHER" id="PTHR21358">
    <property type="entry name" value="PROTEIN MAELSTROM HOMOLOG"/>
    <property type="match status" value="1"/>
</dbReference>
<evidence type="ECO:0000313" key="12">
    <source>
        <dbReference type="Proteomes" id="UP001209878"/>
    </source>
</evidence>
<feature type="compositionally biased region" description="Gly residues" evidence="9">
    <location>
        <begin position="171"/>
        <end position="185"/>
    </location>
</feature>
<accession>A0AAD9PFL6</accession>
<evidence type="ECO:0000313" key="11">
    <source>
        <dbReference type="EMBL" id="KAK2193912.1"/>
    </source>
</evidence>
<dbReference type="GO" id="GO:0007283">
    <property type="term" value="P:spermatogenesis"/>
    <property type="evidence" value="ECO:0007669"/>
    <property type="project" value="TreeGrafter"/>
</dbReference>
<dbReference type="GO" id="GO:0043565">
    <property type="term" value="F:sequence-specific DNA binding"/>
    <property type="evidence" value="ECO:0007669"/>
    <property type="project" value="TreeGrafter"/>
</dbReference>
<feature type="compositionally biased region" description="Polar residues" evidence="9">
    <location>
        <begin position="237"/>
        <end position="250"/>
    </location>
</feature>
<protein>
    <recommendedName>
        <fullName evidence="10">Maelstrom domain-containing protein</fullName>
    </recommendedName>
</protein>
<dbReference type="GO" id="GO:0005634">
    <property type="term" value="C:nucleus"/>
    <property type="evidence" value="ECO:0007669"/>
    <property type="project" value="UniProtKB-SubCell"/>
</dbReference>